<dbReference type="RefSeq" id="WP_096566659.1">
    <property type="nucleotide sequence ID" value="NZ_JAQMTI010000084.1"/>
</dbReference>
<evidence type="ECO:0000313" key="1">
    <source>
        <dbReference type="EMBL" id="MDB9440934.1"/>
    </source>
</evidence>
<name>A0ABT4ZPF1_9CYAN</name>
<proteinExistence type="predicted"/>
<reference evidence="1 2" key="1">
    <citation type="submission" date="2023-01" db="EMBL/GenBank/DDBJ databases">
        <title>Genomes from the Australian National Cyanobacteria Reference Collection.</title>
        <authorList>
            <person name="Willis A."/>
            <person name="Lee E.M.F."/>
        </authorList>
    </citation>
    <scope>NUCLEOTIDE SEQUENCE [LARGE SCALE GENOMIC DNA]</scope>
    <source>
        <strain evidence="1 2">CS-549</strain>
    </source>
</reference>
<protein>
    <submittedName>
        <fullName evidence="1">Uncharacterized protein</fullName>
    </submittedName>
</protein>
<gene>
    <name evidence="1" type="ORF">PN497_06080</name>
</gene>
<dbReference type="Proteomes" id="UP001211711">
    <property type="component" value="Unassembled WGS sequence"/>
</dbReference>
<accession>A0ABT4ZPF1</accession>
<evidence type="ECO:0000313" key="2">
    <source>
        <dbReference type="Proteomes" id="UP001211711"/>
    </source>
</evidence>
<keyword evidence="2" id="KW-1185">Reference proteome</keyword>
<dbReference type="EMBL" id="JAQMTI010000084">
    <property type="protein sequence ID" value="MDB9440934.1"/>
    <property type="molecule type" value="Genomic_DNA"/>
</dbReference>
<comment type="caution">
    <text evidence="1">The sequence shown here is derived from an EMBL/GenBank/DDBJ whole genome shotgun (WGS) entry which is preliminary data.</text>
</comment>
<sequence length="186" mass="20896">MFVTQLYTDNWTGNKNEENVIKNPTLRQIEAAIFDLDGKIKTLVSLEADDDSYMMIGGGKSGFSGKYVVTATLDNYNFYSLLDQPRYDISKLSHSYKRVITLIKLSDQLKKQKNKDSQKDKIIVVTPELSISKPIKKLVVGGQLGNYPSQMCVNLPQCLIAAITFAESGELESLFTWEKDESLVNV</sequence>
<organism evidence="1 2">
    <name type="scientific">Sphaerospermopsis kisseleviana CS-549</name>
    <dbReference type="NCBI Taxonomy" id="3021783"/>
    <lineage>
        <taxon>Bacteria</taxon>
        <taxon>Bacillati</taxon>
        <taxon>Cyanobacteriota</taxon>
        <taxon>Cyanophyceae</taxon>
        <taxon>Nostocales</taxon>
        <taxon>Aphanizomenonaceae</taxon>
        <taxon>Sphaerospermopsis</taxon>
        <taxon>Sphaerospermopsis kisseleviana</taxon>
    </lineage>
</organism>